<name>W9GNI5_9MICO</name>
<evidence type="ECO:0000313" key="1">
    <source>
        <dbReference type="EMBL" id="EWT06388.1"/>
    </source>
</evidence>
<dbReference type="RefSeq" id="WP_034715590.1">
    <property type="nucleotide sequence ID" value="NZ_AWQS01000050.1"/>
</dbReference>
<comment type="caution">
    <text evidence="1">The sequence shown here is derived from an EMBL/GenBank/DDBJ whole genome shotgun (WGS) entry which is preliminary data.</text>
</comment>
<dbReference type="AlphaFoldDB" id="W9GNI5"/>
<reference evidence="2" key="1">
    <citation type="submission" date="2013-08" db="EMBL/GenBank/DDBJ databases">
        <title>Intrasporangium oryzae NRRL B-24470.</title>
        <authorList>
            <person name="Liu H."/>
            <person name="Wang G."/>
        </authorList>
    </citation>
    <scope>NUCLEOTIDE SEQUENCE [LARGE SCALE GENOMIC DNA]</scope>
    <source>
        <strain evidence="2">Q5-1</strain>
    </source>
</reference>
<evidence type="ECO:0000313" key="2">
    <source>
        <dbReference type="Proteomes" id="UP000019494"/>
    </source>
</evidence>
<keyword evidence="2" id="KW-1185">Reference proteome</keyword>
<accession>W9GNI5</accession>
<proteinExistence type="predicted"/>
<sequence length="338" mass="36254">MDSESLVMDAFDQLGIETRLVQNGPDSGFDLIVDPEGVGAKMQVKRYALVTDEVARRLVAAARPAHPTLLVVGDRVVGTARKLLTSKGVGFLDLRGHLALRTGHILIDADLSPMQQPTHPSDALAGGAGLEVAAALLMQPGQPTAVRALSRQIRRAPSTVSEVLARLRNEGLIDASNAVTDERLFWRLAEKWSSPRTLLSRLPSPNDASTATALRFGMARPLHGAGWALADTAAAAMYGAPVAFRSGQALDFFVPDQSVVRRATTLLGGAGSTSEARATLRVPPVPAATARRVDLATNQLDWPLAHPLFVALDLALDVGRGREILEAWTPDERWPRVW</sequence>
<dbReference type="OrthoDB" id="4863226at2"/>
<evidence type="ECO:0008006" key="3">
    <source>
        <dbReference type="Google" id="ProtNLM"/>
    </source>
</evidence>
<dbReference type="PATRIC" id="fig|584657.3.peg.1669"/>
<organism evidence="1 2">
    <name type="scientific">Intrasporangium chromatireducens Q5-1</name>
    <dbReference type="NCBI Taxonomy" id="584657"/>
    <lineage>
        <taxon>Bacteria</taxon>
        <taxon>Bacillati</taxon>
        <taxon>Actinomycetota</taxon>
        <taxon>Actinomycetes</taxon>
        <taxon>Micrococcales</taxon>
        <taxon>Intrasporangiaceae</taxon>
        <taxon>Intrasporangium</taxon>
    </lineage>
</organism>
<protein>
    <recommendedName>
        <fullName evidence="3">Transcriptional regulator</fullName>
    </recommendedName>
</protein>
<gene>
    <name evidence="1" type="ORF">N864_21680</name>
</gene>
<dbReference type="Proteomes" id="UP000019494">
    <property type="component" value="Unassembled WGS sequence"/>
</dbReference>
<dbReference type="EMBL" id="AWQS01000050">
    <property type="protein sequence ID" value="EWT06388.1"/>
    <property type="molecule type" value="Genomic_DNA"/>
</dbReference>